<organism evidence="3 4">
    <name type="scientific">Leucobacter chromiiresistens</name>
    <dbReference type="NCBI Taxonomy" id="1079994"/>
    <lineage>
        <taxon>Bacteria</taxon>
        <taxon>Bacillati</taxon>
        <taxon>Actinomycetota</taxon>
        <taxon>Actinomycetes</taxon>
        <taxon>Micrococcales</taxon>
        <taxon>Microbacteriaceae</taxon>
        <taxon>Leucobacter</taxon>
    </lineage>
</organism>
<feature type="coiled-coil region" evidence="1">
    <location>
        <begin position="351"/>
        <end position="378"/>
    </location>
</feature>
<dbReference type="InterPro" id="IPR041578">
    <property type="entry name" value="PIN_8"/>
</dbReference>
<gene>
    <name evidence="3" type="ORF">SAMN04488565_2217</name>
</gene>
<dbReference type="AlphaFoldDB" id="A0A1H1A141"/>
<dbReference type="STRING" id="1079994.SAMN04488565_2217"/>
<feature type="domain" description="PIN like" evidence="2">
    <location>
        <begin position="24"/>
        <end position="246"/>
    </location>
</feature>
<keyword evidence="1" id="KW-0175">Coiled coil</keyword>
<reference evidence="3 4" key="1">
    <citation type="submission" date="2016-10" db="EMBL/GenBank/DDBJ databases">
        <authorList>
            <person name="de Groot N.N."/>
        </authorList>
    </citation>
    <scope>NUCLEOTIDE SEQUENCE [LARGE SCALE GENOMIC DNA]</scope>
    <source>
        <strain evidence="3 4">DSM 22788</strain>
    </source>
</reference>
<evidence type="ECO:0000313" key="3">
    <source>
        <dbReference type="EMBL" id="SDQ32996.1"/>
    </source>
</evidence>
<dbReference type="Proteomes" id="UP000182690">
    <property type="component" value="Unassembled WGS sequence"/>
</dbReference>
<name>A0A1H1A141_9MICO</name>
<dbReference type="EMBL" id="FNKB01000001">
    <property type="protein sequence ID" value="SDQ32996.1"/>
    <property type="molecule type" value="Genomic_DNA"/>
</dbReference>
<dbReference type="Pfam" id="PF18476">
    <property type="entry name" value="PIN_8"/>
    <property type="match status" value="1"/>
</dbReference>
<dbReference type="OrthoDB" id="9182727at2"/>
<dbReference type="RefSeq" id="WP_010157056.1">
    <property type="nucleotide sequence ID" value="NZ_FNKB01000001.1"/>
</dbReference>
<evidence type="ECO:0000313" key="4">
    <source>
        <dbReference type="Proteomes" id="UP000182690"/>
    </source>
</evidence>
<sequence length="417" mass="48143">MRDAFPGHYPPNDEERSAMWSEGLIVLNTNALLNLFKYSKNTRAEFFAALDSKKDQLWLPFQVGVEFHRNRRGEIRALEDHFTTLKDTVGTAEKQILGEINRFRNHPAVDRAKLQDTVKGSLKRFTNEVVRLEGEYKKSVIEPKVHEKTTETIAALYQGKIGPEPTQSELDAFYKEGEARYEAKIPPGYKDIQKPEPRRYGDLIIWKQILDKARDVAKHVIFVTDDTKEDWWLIEGAKKVSARPELVHEFDREVGKRVHFYTPDRFVQEIRSGVGGSAAADAVNEIASISEYEAQKQAAAREGRRRKGLRDQRLEVLTREQTLRTKVRMLDAELQDLASSENLTRREADRLFEITKVRASLQSELDELRRDVEKLRKLNSASSSLRARQERHWLPFSVESSLPEEATLDLPNDWQDS</sequence>
<proteinExistence type="predicted"/>
<evidence type="ECO:0000256" key="1">
    <source>
        <dbReference type="SAM" id="Coils"/>
    </source>
</evidence>
<evidence type="ECO:0000259" key="2">
    <source>
        <dbReference type="Pfam" id="PF18476"/>
    </source>
</evidence>
<protein>
    <recommendedName>
        <fullName evidence="2">PIN like domain-containing protein</fullName>
    </recommendedName>
</protein>
<accession>A0A1H1A141</accession>